<dbReference type="Proteomes" id="UP000199062">
    <property type="component" value="Unassembled WGS sequence"/>
</dbReference>
<gene>
    <name evidence="4" type="ORF">SAMN05216559_0297</name>
</gene>
<dbReference type="STRING" id="767519.SAMN05216559_0297"/>
<feature type="region of interest" description="Disordered" evidence="1">
    <location>
        <begin position="588"/>
        <end position="607"/>
    </location>
</feature>
<dbReference type="Pfam" id="PF07705">
    <property type="entry name" value="CARDB"/>
    <property type="match status" value="1"/>
</dbReference>
<keyword evidence="5" id="KW-1185">Reference proteome</keyword>
<accession>A0A1I6K717</accession>
<dbReference type="InterPro" id="IPR013783">
    <property type="entry name" value="Ig-like_fold"/>
</dbReference>
<keyword evidence="2" id="KW-1133">Transmembrane helix</keyword>
<feature type="compositionally biased region" description="Acidic residues" evidence="1">
    <location>
        <begin position="485"/>
        <end position="498"/>
    </location>
</feature>
<name>A0A1I6K717_9EURY</name>
<sequence length="634" mass="64838">MVGSRLPQTVVATVLVGIVVASVSTMALAGGATGIAQAGDTPPSGEVFQQGDMGVWERSIVTLRADDDDAAYALPNAAWQIESTSGDQASLNRDPVPVYDDGQEVRLTFDPNRAQKADDYLAGQKTQLIAAHLEETGNGDVPRTTGEAFDLLDTDSADDANENASFSVAEKKKLATGENEYFDSVEAGHTVYFLVTVKDGDGVTVSDDGDVTGVDGEVTVVGLEHVVARAGAGSVDAPSKVKPGETASFDVDASELEAADAGETINQGVVVYDEETYVNQRFLIELNDDVSTDFDVDEDATFHSDIDEVNGVARLDDRVSIFGRQVGDNRVTGSAGLGFLFDFVGEQAGTDMGSIEDDSADTVVLDASTTFVSGSSADRTVEVETFKNWSTGEYRWVYVGMGQDSADMVTQTGTIHVKKKSTGGSSGGDPGGDPGGDDDDDGSGGDPGAGTGGDPGGDDGAGTGGTGAPDAGNETETEKDAGTGGDDDDDDDETDEPEPASIEITDATLSADEITAGDSVNVSVTLENDGGKEGSATIRIRANESVVATEQVTVGAGETVTETVSVTFDEAGTYEISASGTSAGTLTVTEAGGGDDTPGGAEPPEDGGGLPVVAIGVVVVFAGGAGAFYVFWIR</sequence>
<dbReference type="Gene3D" id="2.60.40.10">
    <property type="entry name" value="Immunoglobulins"/>
    <property type="match status" value="1"/>
</dbReference>
<feature type="transmembrane region" description="Helical" evidence="2">
    <location>
        <begin position="612"/>
        <end position="632"/>
    </location>
</feature>
<proteinExistence type="predicted"/>
<dbReference type="InterPro" id="IPR011635">
    <property type="entry name" value="CARDB"/>
</dbReference>
<protein>
    <recommendedName>
        <fullName evidence="3">CARDB domain-containing protein</fullName>
    </recommendedName>
</protein>
<reference evidence="4 5" key="1">
    <citation type="submission" date="2016-10" db="EMBL/GenBank/DDBJ databases">
        <authorList>
            <person name="de Groot N.N."/>
        </authorList>
    </citation>
    <scope>NUCLEOTIDE SEQUENCE [LARGE SCALE GENOMIC DNA]</scope>
    <source>
        <strain evidence="4 5">CGMCC 1.10457</strain>
    </source>
</reference>
<dbReference type="EMBL" id="FOZK01000001">
    <property type="protein sequence ID" value="SFR87022.1"/>
    <property type="molecule type" value="Genomic_DNA"/>
</dbReference>
<feature type="compositionally biased region" description="Gly residues" evidence="1">
    <location>
        <begin position="424"/>
        <end position="434"/>
    </location>
</feature>
<feature type="domain" description="CARDB" evidence="3">
    <location>
        <begin position="507"/>
        <end position="578"/>
    </location>
</feature>
<organism evidence="4 5">
    <name type="scientific">Halomicrobium zhouii</name>
    <dbReference type="NCBI Taxonomy" id="767519"/>
    <lineage>
        <taxon>Archaea</taxon>
        <taxon>Methanobacteriati</taxon>
        <taxon>Methanobacteriota</taxon>
        <taxon>Stenosarchaea group</taxon>
        <taxon>Halobacteria</taxon>
        <taxon>Halobacteriales</taxon>
        <taxon>Haloarculaceae</taxon>
        <taxon>Halomicrobium</taxon>
    </lineage>
</organism>
<dbReference type="OrthoDB" id="103676at2157"/>
<keyword evidence="2" id="KW-0812">Transmembrane</keyword>
<evidence type="ECO:0000313" key="5">
    <source>
        <dbReference type="Proteomes" id="UP000199062"/>
    </source>
</evidence>
<evidence type="ECO:0000259" key="3">
    <source>
        <dbReference type="Pfam" id="PF07705"/>
    </source>
</evidence>
<keyword evidence="2" id="KW-0472">Membrane</keyword>
<feature type="region of interest" description="Disordered" evidence="1">
    <location>
        <begin position="417"/>
        <end position="503"/>
    </location>
</feature>
<dbReference type="AlphaFoldDB" id="A0A1I6K717"/>
<evidence type="ECO:0000256" key="2">
    <source>
        <dbReference type="SAM" id="Phobius"/>
    </source>
</evidence>
<dbReference type="RefSeq" id="WP_143117611.1">
    <property type="nucleotide sequence ID" value="NZ_FOZK01000001.1"/>
</dbReference>
<evidence type="ECO:0000313" key="4">
    <source>
        <dbReference type="EMBL" id="SFR87022.1"/>
    </source>
</evidence>
<feature type="compositionally biased region" description="Gly residues" evidence="1">
    <location>
        <begin position="444"/>
        <end position="467"/>
    </location>
</feature>
<evidence type="ECO:0000256" key="1">
    <source>
        <dbReference type="SAM" id="MobiDB-lite"/>
    </source>
</evidence>